<evidence type="ECO:0000256" key="1">
    <source>
        <dbReference type="SAM" id="Phobius"/>
    </source>
</evidence>
<dbReference type="Pfam" id="PF00990">
    <property type="entry name" value="GGDEF"/>
    <property type="match status" value="1"/>
</dbReference>
<feature type="domain" description="GGDEF" evidence="2">
    <location>
        <begin position="358"/>
        <end position="492"/>
    </location>
</feature>
<dbReference type="InterPro" id="IPR043128">
    <property type="entry name" value="Rev_trsase/Diguanyl_cyclase"/>
</dbReference>
<name>A0A8J3WXR8_9ACTN</name>
<feature type="transmembrane region" description="Helical" evidence="1">
    <location>
        <begin position="14"/>
        <end position="32"/>
    </location>
</feature>
<keyword evidence="4" id="KW-1185">Reference proteome</keyword>
<dbReference type="GO" id="GO:0052621">
    <property type="term" value="F:diguanylate cyclase activity"/>
    <property type="evidence" value="ECO:0007669"/>
    <property type="project" value="TreeGrafter"/>
</dbReference>
<feature type="transmembrane region" description="Helical" evidence="1">
    <location>
        <begin position="199"/>
        <end position="219"/>
    </location>
</feature>
<evidence type="ECO:0000259" key="2">
    <source>
        <dbReference type="PROSITE" id="PS50887"/>
    </source>
</evidence>
<gene>
    <name evidence="3" type="ORF">Pme01_00190</name>
</gene>
<keyword evidence="1" id="KW-0472">Membrane</keyword>
<evidence type="ECO:0000313" key="3">
    <source>
        <dbReference type="EMBL" id="GII20422.1"/>
    </source>
</evidence>
<dbReference type="RefSeq" id="WP_168113268.1">
    <property type="nucleotide sequence ID" value="NZ_BOON01000001.1"/>
</dbReference>
<reference evidence="3" key="1">
    <citation type="submission" date="2021-01" db="EMBL/GenBank/DDBJ databases">
        <title>Whole genome shotgun sequence of Planosporangium mesophilum NBRC 109066.</title>
        <authorList>
            <person name="Komaki H."/>
            <person name="Tamura T."/>
        </authorList>
    </citation>
    <scope>NUCLEOTIDE SEQUENCE</scope>
    <source>
        <strain evidence="3">NBRC 109066</strain>
    </source>
</reference>
<dbReference type="PANTHER" id="PTHR45138:SF9">
    <property type="entry name" value="DIGUANYLATE CYCLASE DGCM-RELATED"/>
    <property type="match status" value="1"/>
</dbReference>
<dbReference type="InterPro" id="IPR029787">
    <property type="entry name" value="Nucleotide_cyclase"/>
</dbReference>
<proteinExistence type="predicted"/>
<accession>A0A8J3WXR8</accession>
<comment type="caution">
    <text evidence="3">The sequence shown here is derived from an EMBL/GenBank/DDBJ whole genome shotgun (WGS) entry which is preliminary data.</text>
</comment>
<dbReference type="PANTHER" id="PTHR45138">
    <property type="entry name" value="REGULATORY COMPONENTS OF SENSORY TRANSDUCTION SYSTEM"/>
    <property type="match status" value="1"/>
</dbReference>
<keyword evidence="1" id="KW-0812">Transmembrane</keyword>
<feature type="transmembrane region" description="Helical" evidence="1">
    <location>
        <begin position="136"/>
        <end position="153"/>
    </location>
</feature>
<organism evidence="3 4">
    <name type="scientific">Planosporangium mesophilum</name>
    <dbReference type="NCBI Taxonomy" id="689768"/>
    <lineage>
        <taxon>Bacteria</taxon>
        <taxon>Bacillati</taxon>
        <taxon>Actinomycetota</taxon>
        <taxon>Actinomycetes</taxon>
        <taxon>Micromonosporales</taxon>
        <taxon>Micromonosporaceae</taxon>
        <taxon>Planosporangium</taxon>
    </lineage>
</organism>
<dbReference type="PROSITE" id="PS50887">
    <property type="entry name" value="GGDEF"/>
    <property type="match status" value="1"/>
</dbReference>
<evidence type="ECO:0000313" key="4">
    <source>
        <dbReference type="Proteomes" id="UP000599074"/>
    </source>
</evidence>
<feature type="transmembrane region" description="Helical" evidence="1">
    <location>
        <begin position="44"/>
        <end position="63"/>
    </location>
</feature>
<dbReference type="NCBIfam" id="TIGR00254">
    <property type="entry name" value="GGDEF"/>
    <property type="match status" value="1"/>
</dbReference>
<dbReference type="SUPFAM" id="SSF55073">
    <property type="entry name" value="Nucleotide cyclase"/>
    <property type="match status" value="1"/>
</dbReference>
<keyword evidence="1" id="KW-1133">Transmembrane helix</keyword>
<feature type="transmembrane region" description="Helical" evidence="1">
    <location>
        <begin position="271"/>
        <end position="291"/>
    </location>
</feature>
<dbReference type="SMART" id="SM00267">
    <property type="entry name" value="GGDEF"/>
    <property type="match status" value="1"/>
</dbReference>
<dbReference type="Proteomes" id="UP000599074">
    <property type="component" value="Unassembled WGS sequence"/>
</dbReference>
<feature type="transmembrane region" description="Helical" evidence="1">
    <location>
        <begin position="231"/>
        <end position="250"/>
    </location>
</feature>
<dbReference type="InterPro" id="IPR000160">
    <property type="entry name" value="GGDEF_dom"/>
</dbReference>
<feature type="transmembrane region" description="Helical" evidence="1">
    <location>
        <begin position="107"/>
        <end position="124"/>
    </location>
</feature>
<dbReference type="Gene3D" id="3.30.70.270">
    <property type="match status" value="1"/>
</dbReference>
<feature type="transmembrane region" description="Helical" evidence="1">
    <location>
        <begin position="173"/>
        <end position="192"/>
    </location>
</feature>
<dbReference type="InterPro" id="IPR050469">
    <property type="entry name" value="Diguanylate_Cyclase"/>
</dbReference>
<dbReference type="AlphaFoldDB" id="A0A8J3WXR8"/>
<feature type="transmembrane region" description="Helical" evidence="1">
    <location>
        <begin position="297"/>
        <end position="317"/>
    </location>
</feature>
<dbReference type="CDD" id="cd01949">
    <property type="entry name" value="GGDEF"/>
    <property type="match status" value="1"/>
</dbReference>
<protein>
    <recommendedName>
        <fullName evidence="2">GGDEF domain-containing protein</fullName>
    </recommendedName>
</protein>
<sequence>MTSQASPATQHPKWWFRLLVAGVVAILGYYLLSLFTPPAAVMDLVALVFPVLATGGILAGVLIHRPARRLPWLLLAAGEGANLLGDVIGTVQRNVFHVDVYPGPAEALYLLAYPLLGGALVMFVRRRTPGSNTPALIDASMLSLAVGLLWWLYVISPLTTAHVSIQEKAVSVAFPVMDVLLLAVATRLTVGVGARTRSFGLLLASLLTTLLADMVYALLTSKKLYGNDDTWMEWTWLLAYLLMGAAALHPSMYLLDRRAAVVVRGVSRGRLTVLVAAGLLPLALLLARYVLGARLGLGVPEIAAVAAALFVLMVLRLRGLTEVHEKLAIHDGLTGTYSRRFLDEVFRGECARARSNRTDVAFALVDVDNFTLVNEMYGSVSGDILLAEVAIRLHRGVRPGDVVAREGADRFMVLMPSTGLRDAALLTERLRTVVSEDRIVLGDGAPVRATVSIGLAMMSRDGDTPQALIHAADQALHVAKQAGRNRVYAGRGPVNTAVFAAPSHP</sequence>
<dbReference type="EMBL" id="BOON01000001">
    <property type="protein sequence ID" value="GII20422.1"/>
    <property type="molecule type" value="Genomic_DNA"/>
</dbReference>